<dbReference type="GO" id="GO:0051536">
    <property type="term" value="F:iron-sulfur cluster binding"/>
    <property type="evidence" value="ECO:0007669"/>
    <property type="project" value="UniProtKB-KW"/>
</dbReference>
<dbReference type="PANTHER" id="PTHR11228">
    <property type="entry name" value="RADICAL SAM DOMAIN PROTEIN"/>
    <property type="match status" value="1"/>
</dbReference>
<accession>X0SUX5</accession>
<evidence type="ECO:0000313" key="6">
    <source>
        <dbReference type="EMBL" id="GAF67600.1"/>
    </source>
</evidence>
<dbReference type="CDD" id="cd01335">
    <property type="entry name" value="Radical_SAM"/>
    <property type="match status" value="1"/>
</dbReference>
<keyword evidence="2" id="KW-0479">Metal-binding</keyword>
<dbReference type="GO" id="GO:0046872">
    <property type="term" value="F:metal ion binding"/>
    <property type="evidence" value="ECO:0007669"/>
    <property type="project" value="UniProtKB-KW"/>
</dbReference>
<keyword evidence="4" id="KW-0411">Iron-sulfur</keyword>
<evidence type="ECO:0000256" key="4">
    <source>
        <dbReference type="ARBA" id="ARBA00023014"/>
    </source>
</evidence>
<keyword evidence="3" id="KW-0408">Iron</keyword>
<dbReference type="InterPro" id="IPR058240">
    <property type="entry name" value="rSAM_sf"/>
</dbReference>
<evidence type="ECO:0000256" key="3">
    <source>
        <dbReference type="ARBA" id="ARBA00023004"/>
    </source>
</evidence>
<dbReference type="SUPFAM" id="SSF102114">
    <property type="entry name" value="Radical SAM enzymes"/>
    <property type="match status" value="1"/>
</dbReference>
<evidence type="ECO:0000256" key="1">
    <source>
        <dbReference type="ARBA" id="ARBA00022691"/>
    </source>
</evidence>
<dbReference type="PANTHER" id="PTHR11228:SF7">
    <property type="entry name" value="PQQA PEPTIDE CYCLASE"/>
    <property type="match status" value="1"/>
</dbReference>
<dbReference type="EMBL" id="BARS01006291">
    <property type="protein sequence ID" value="GAF67600.1"/>
    <property type="molecule type" value="Genomic_DNA"/>
</dbReference>
<sequence>MASLRDKVIEKKSLKNRPWRLFQVESAIACNLECVMCPWREIAKKAANHGIMAPEIWAAIRPYLSQVQSVDFTGGGEPLLQPRLADWIGEAKTAGCETGFLSNGLLLKEQKLIKILDAGIDWICISMDGADAEMYNKIRVGSNFDRVSENVANIARLRTGRAPKTMINFVLMHMNFHQVDEIVQLADRLGVDQVNFKQCDVIRGKEGRGYGLFASEETKEIRRLKKSVDNL</sequence>
<dbReference type="InterPro" id="IPR050377">
    <property type="entry name" value="Radical_SAM_PqqE_MftC-like"/>
</dbReference>
<proteinExistence type="predicted"/>
<keyword evidence="1" id="KW-0949">S-adenosyl-L-methionine</keyword>
<dbReference type="PROSITE" id="PS51918">
    <property type="entry name" value="RADICAL_SAM"/>
    <property type="match status" value="1"/>
</dbReference>
<dbReference type="GO" id="GO:0003824">
    <property type="term" value="F:catalytic activity"/>
    <property type="evidence" value="ECO:0007669"/>
    <property type="project" value="InterPro"/>
</dbReference>
<reference evidence="6" key="1">
    <citation type="journal article" date="2014" name="Front. Microbiol.">
        <title>High frequency of phylogenetically diverse reductive dehalogenase-homologous genes in deep subseafloor sedimentary metagenomes.</title>
        <authorList>
            <person name="Kawai M."/>
            <person name="Futagami T."/>
            <person name="Toyoda A."/>
            <person name="Takaki Y."/>
            <person name="Nishi S."/>
            <person name="Hori S."/>
            <person name="Arai W."/>
            <person name="Tsubouchi T."/>
            <person name="Morono Y."/>
            <person name="Uchiyama I."/>
            <person name="Ito T."/>
            <person name="Fujiyama A."/>
            <person name="Inagaki F."/>
            <person name="Takami H."/>
        </authorList>
    </citation>
    <scope>NUCLEOTIDE SEQUENCE</scope>
    <source>
        <strain evidence="6">Expedition CK06-06</strain>
    </source>
</reference>
<gene>
    <name evidence="6" type="ORF">S01H1_12281</name>
</gene>
<dbReference type="Gene3D" id="3.20.20.70">
    <property type="entry name" value="Aldolase class I"/>
    <property type="match status" value="1"/>
</dbReference>
<dbReference type="Pfam" id="PF04055">
    <property type="entry name" value="Radical_SAM"/>
    <property type="match status" value="1"/>
</dbReference>
<dbReference type="SMART" id="SM00729">
    <property type="entry name" value="Elp3"/>
    <property type="match status" value="1"/>
</dbReference>
<name>X0SUX5_9ZZZZ</name>
<comment type="caution">
    <text evidence="6">The sequence shown here is derived from an EMBL/GenBank/DDBJ whole genome shotgun (WGS) entry which is preliminary data.</text>
</comment>
<dbReference type="SFLD" id="SFLDG01067">
    <property type="entry name" value="SPASM/twitch_domain_containing"/>
    <property type="match status" value="1"/>
</dbReference>
<dbReference type="AlphaFoldDB" id="X0SUX5"/>
<dbReference type="InterPro" id="IPR006638">
    <property type="entry name" value="Elp3/MiaA/NifB-like_rSAM"/>
</dbReference>
<dbReference type="InterPro" id="IPR007197">
    <property type="entry name" value="rSAM"/>
</dbReference>
<organism evidence="6">
    <name type="scientific">marine sediment metagenome</name>
    <dbReference type="NCBI Taxonomy" id="412755"/>
    <lineage>
        <taxon>unclassified sequences</taxon>
        <taxon>metagenomes</taxon>
        <taxon>ecological metagenomes</taxon>
    </lineage>
</organism>
<evidence type="ECO:0000256" key="2">
    <source>
        <dbReference type="ARBA" id="ARBA00022723"/>
    </source>
</evidence>
<feature type="domain" description="Radical SAM core" evidence="5">
    <location>
        <begin position="16"/>
        <end position="231"/>
    </location>
</feature>
<dbReference type="SFLD" id="SFLDS00029">
    <property type="entry name" value="Radical_SAM"/>
    <property type="match status" value="1"/>
</dbReference>
<evidence type="ECO:0000259" key="5">
    <source>
        <dbReference type="PROSITE" id="PS51918"/>
    </source>
</evidence>
<protein>
    <recommendedName>
        <fullName evidence="5">Radical SAM core domain-containing protein</fullName>
    </recommendedName>
</protein>
<dbReference type="InterPro" id="IPR013785">
    <property type="entry name" value="Aldolase_TIM"/>
</dbReference>